<gene>
    <name evidence="3" type="ORF">HPE63_10485</name>
</gene>
<dbReference type="PANTHER" id="PTHR33371:SF4">
    <property type="entry name" value="INTERMEMBRANE PHOSPHOLIPID TRANSPORT SYSTEM BINDING PROTEIN MLAD"/>
    <property type="match status" value="1"/>
</dbReference>
<reference evidence="3 4" key="1">
    <citation type="submission" date="2020-05" db="EMBL/GenBank/DDBJ databases">
        <title>The draft genome sequence of Maribacter arenosus CAU 1321.</title>
        <authorList>
            <person name="Mu L."/>
        </authorList>
    </citation>
    <scope>NUCLEOTIDE SEQUENCE [LARGE SCALE GENOMIC DNA]</scope>
    <source>
        <strain evidence="3 4">CAU 1321</strain>
    </source>
</reference>
<dbReference type="RefSeq" id="WP_188314215.1">
    <property type="nucleotide sequence ID" value="NZ_JABTCG010000003.1"/>
</dbReference>
<dbReference type="Proteomes" id="UP000598350">
    <property type="component" value="Unassembled WGS sequence"/>
</dbReference>
<keyword evidence="1" id="KW-0472">Membrane</keyword>
<evidence type="ECO:0000259" key="2">
    <source>
        <dbReference type="Pfam" id="PF02470"/>
    </source>
</evidence>
<keyword evidence="1" id="KW-0812">Transmembrane</keyword>
<comment type="caution">
    <text evidence="3">The sequence shown here is derived from an EMBL/GenBank/DDBJ whole genome shotgun (WGS) entry which is preliminary data.</text>
</comment>
<dbReference type="InterPro" id="IPR052336">
    <property type="entry name" value="MlaD_Phospholipid_Transporter"/>
</dbReference>
<evidence type="ECO:0000313" key="3">
    <source>
        <dbReference type="EMBL" id="MBD0851096.1"/>
    </source>
</evidence>
<sequence>MAKTTLENLKLGIFVVLGTALLVLAAYLIGNRQNMFGETITISAVFQNANGLQKGNNVRFSGINVGTVRNMEMVNDTTIRVYMVIEKNMQPHIKKDAVATIGSDGLVGSMILNILPGKGTASTILEGDELQSYSRIATQDMLSTLNTTNENAAILTSDLLKVTQAMTKGKGTLGRLLNDTLMANDLMKTLTNLKNASRNTDVTIRKLNTMLDQVDFEKSVAGVLLNDSINGSKMQNLLANMEESGNEIAKMTQNLDTIIGDFKKGKGAIDYLTKDTVLVNSLDATIKNIEEGSIKFNENMEALKHNFLTRRYFRKLEKKEEKETTRE</sequence>
<organism evidence="3 4">
    <name type="scientific">Maribacter arenosus</name>
    <dbReference type="NCBI Taxonomy" id="1854708"/>
    <lineage>
        <taxon>Bacteria</taxon>
        <taxon>Pseudomonadati</taxon>
        <taxon>Bacteroidota</taxon>
        <taxon>Flavobacteriia</taxon>
        <taxon>Flavobacteriales</taxon>
        <taxon>Flavobacteriaceae</taxon>
        <taxon>Maribacter</taxon>
    </lineage>
</organism>
<feature type="transmembrane region" description="Helical" evidence="1">
    <location>
        <begin position="12"/>
        <end position="30"/>
    </location>
</feature>
<dbReference type="Pfam" id="PF02470">
    <property type="entry name" value="MlaD"/>
    <property type="match status" value="1"/>
</dbReference>
<proteinExistence type="predicted"/>
<keyword evidence="4" id="KW-1185">Reference proteome</keyword>
<dbReference type="PANTHER" id="PTHR33371">
    <property type="entry name" value="INTERMEMBRANE PHOSPHOLIPID TRANSPORT SYSTEM BINDING PROTEIN MLAD-RELATED"/>
    <property type="match status" value="1"/>
</dbReference>
<feature type="domain" description="Mce/MlaD" evidence="2">
    <location>
        <begin position="39"/>
        <end position="117"/>
    </location>
</feature>
<name>A0ABR7VBR2_9FLAO</name>
<dbReference type="EMBL" id="JABTCG010000003">
    <property type="protein sequence ID" value="MBD0851096.1"/>
    <property type="molecule type" value="Genomic_DNA"/>
</dbReference>
<dbReference type="InterPro" id="IPR003399">
    <property type="entry name" value="Mce/MlaD"/>
</dbReference>
<keyword evidence="1" id="KW-1133">Transmembrane helix</keyword>
<protein>
    <submittedName>
        <fullName evidence="3">MCE family protein</fullName>
    </submittedName>
</protein>
<evidence type="ECO:0000256" key="1">
    <source>
        <dbReference type="SAM" id="Phobius"/>
    </source>
</evidence>
<accession>A0ABR7VBR2</accession>
<evidence type="ECO:0000313" key="4">
    <source>
        <dbReference type="Proteomes" id="UP000598350"/>
    </source>
</evidence>